<dbReference type="Gene3D" id="3.30.160.60">
    <property type="entry name" value="Classic Zinc Finger"/>
    <property type="match status" value="1"/>
</dbReference>
<sequence length="319" mass="36031">MPNDPQVAGDAEGKLQASPVSQPRILQKRKSPLLSLRDARNHYTISQDHTSGEEAHRCQLLANFGRKRLLYGSSLRQHRLLQQQAGQDRKDEDSPGSMQGFENNHEREAQEPYRHDDKPFLCVYDGCGRSLPGNGFPHQRDVRDHMKHVHNDHGSSSGSPTGETAKGQNDATMRPHSISGRVKRSRTLMDEEGEEEEHGSDTTGFERVYKISRGGRQSKTHSSMETFPGSRDSEKRPLANTFPLTDLPASDRVQELAQVMYNATAEKQKAMTRSQVYQRITSAQISELESRGKDVLMWFYENQAFQVLKANAEELKLTT</sequence>
<dbReference type="Proteomes" id="UP000605986">
    <property type="component" value="Unassembled WGS sequence"/>
</dbReference>
<protein>
    <recommendedName>
        <fullName evidence="2">C2H2-domain containing protein second zinc finger domain-containing protein</fullName>
    </recommendedName>
</protein>
<feature type="compositionally biased region" description="Basic and acidic residues" evidence="1">
    <location>
        <begin position="103"/>
        <end position="114"/>
    </location>
</feature>
<feature type="region of interest" description="Disordered" evidence="1">
    <location>
        <begin position="1"/>
        <end position="33"/>
    </location>
</feature>
<evidence type="ECO:0000313" key="4">
    <source>
        <dbReference type="Proteomes" id="UP000605986"/>
    </source>
</evidence>
<feature type="region of interest" description="Disordered" evidence="1">
    <location>
        <begin position="148"/>
        <end position="238"/>
    </location>
</feature>
<evidence type="ECO:0000313" key="3">
    <source>
        <dbReference type="EMBL" id="KAF4448158.1"/>
    </source>
</evidence>
<gene>
    <name evidence="3" type="ORF">F53441_8393</name>
</gene>
<dbReference type="InterPro" id="IPR059095">
    <property type="entry name" value="Znf_C2H2_17_2nd"/>
</dbReference>
<reference evidence="3" key="1">
    <citation type="submission" date="2020-01" db="EMBL/GenBank/DDBJ databases">
        <title>Identification and distribution of gene clusters putatively required for synthesis of sphingolipid metabolism inhibitors in phylogenetically diverse species of the filamentous fungus Fusarium.</title>
        <authorList>
            <person name="Kim H.-S."/>
            <person name="Busman M."/>
            <person name="Brown D.W."/>
            <person name="Divon H."/>
            <person name="Uhlig S."/>
            <person name="Proctor R.H."/>
        </authorList>
    </citation>
    <scope>NUCLEOTIDE SEQUENCE</scope>
    <source>
        <strain evidence="3">NRRL 53441</strain>
    </source>
</reference>
<dbReference type="OrthoDB" id="5062908at2759"/>
<organism evidence="3 4">
    <name type="scientific">Fusarium austroafricanum</name>
    <dbReference type="NCBI Taxonomy" id="2364996"/>
    <lineage>
        <taxon>Eukaryota</taxon>
        <taxon>Fungi</taxon>
        <taxon>Dikarya</taxon>
        <taxon>Ascomycota</taxon>
        <taxon>Pezizomycotina</taxon>
        <taxon>Sordariomycetes</taxon>
        <taxon>Hypocreomycetidae</taxon>
        <taxon>Hypocreales</taxon>
        <taxon>Nectriaceae</taxon>
        <taxon>Fusarium</taxon>
        <taxon>Fusarium concolor species complex</taxon>
    </lineage>
</organism>
<feature type="compositionally biased region" description="Polar residues" evidence="1">
    <location>
        <begin position="215"/>
        <end position="225"/>
    </location>
</feature>
<evidence type="ECO:0000256" key="1">
    <source>
        <dbReference type="SAM" id="MobiDB-lite"/>
    </source>
</evidence>
<comment type="caution">
    <text evidence="3">The sequence shown here is derived from an EMBL/GenBank/DDBJ whole genome shotgun (WGS) entry which is preliminary data.</text>
</comment>
<proteinExistence type="predicted"/>
<dbReference type="Pfam" id="PF26176">
    <property type="entry name" value="zf_C2H2_17_2"/>
    <property type="match status" value="1"/>
</dbReference>
<feature type="region of interest" description="Disordered" evidence="1">
    <location>
        <begin position="81"/>
        <end position="114"/>
    </location>
</feature>
<name>A0A8H4NWK9_9HYPO</name>
<evidence type="ECO:0000259" key="2">
    <source>
        <dbReference type="Pfam" id="PF26176"/>
    </source>
</evidence>
<feature type="compositionally biased region" description="Polar residues" evidence="1">
    <location>
        <begin position="154"/>
        <end position="171"/>
    </location>
</feature>
<dbReference type="AlphaFoldDB" id="A0A8H4NWK9"/>
<dbReference type="EMBL" id="JAADJG010000356">
    <property type="protein sequence ID" value="KAF4448158.1"/>
    <property type="molecule type" value="Genomic_DNA"/>
</dbReference>
<accession>A0A8H4NWK9</accession>
<feature type="domain" description="C2H2-domain containing protein second zinc finger" evidence="2">
    <location>
        <begin position="119"/>
        <end position="150"/>
    </location>
</feature>
<keyword evidence="4" id="KW-1185">Reference proteome</keyword>